<name>A0ABQ3LZI5_9PSEU</name>
<comment type="caution">
    <text evidence="2">The sequence shown here is derived from an EMBL/GenBank/DDBJ whole genome shotgun (WGS) entry which is preliminary data.</text>
</comment>
<feature type="region of interest" description="Disordered" evidence="1">
    <location>
        <begin position="1"/>
        <end position="25"/>
    </location>
</feature>
<evidence type="ECO:0000256" key="1">
    <source>
        <dbReference type="SAM" id="MobiDB-lite"/>
    </source>
</evidence>
<evidence type="ECO:0000313" key="3">
    <source>
        <dbReference type="Proteomes" id="UP000635387"/>
    </source>
</evidence>
<sequence length="83" mass="8848">MGRTVYPARPLARRGIRPGREHGGGRGCVSVQITGVISMDTFEVKELLAGSVNGPDGLAAHVKIIPREVKSLCSKHFPAGRDI</sequence>
<protein>
    <submittedName>
        <fullName evidence="2">Uncharacterized protein</fullName>
    </submittedName>
</protein>
<dbReference type="EMBL" id="BNAY01000006">
    <property type="protein sequence ID" value="GHH25517.1"/>
    <property type="molecule type" value="Genomic_DNA"/>
</dbReference>
<reference evidence="3" key="1">
    <citation type="journal article" date="2019" name="Int. J. Syst. Evol. Microbiol.">
        <title>The Global Catalogue of Microorganisms (GCM) 10K type strain sequencing project: providing services to taxonomists for standard genome sequencing and annotation.</title>
        <authorList>
            <consortium name="The Broad Institute Genomics Platform"/>
            <consortium name="The Broad Institute Genome Sequencing Center for Infectious Disease"/>
            <person name="Wu L."/>
            <person name="Ma J."/>
        </authorList>
    </citation>
    <scope>NUCLEOTIDE SEQUENCE [LARGE SCALE GENOMIC DNA]</scope>
    <source>
        <strain evidence="3">CGMCC 4.7683</strain>
    </source>
</reference>
<evidence type="ECO:0000313" key="2">
    <source>
        <dbReference type="EMBL" id="GHH25517.1"/>
    </source>
</evidence>
<proteinExistence type="predicted"/>
<gene>
    <name evidence="2" type="ORF">GCM10017790_51170</name>
</gene>
<keyword evidence="3" id="KW-1185">Reference proteome</keyword>
<accession>A0ABQ3LZI5</accession>
<organism evidence="2 3">
    <name type="scientific">Amycolatopsis oliviviridis</name>
    <dbReference type="NCBI Taxonomy" id="1471590"/>
    <lineage>
        <taxon>Bacteria</taxon>
        <taxon>Bacillati</taxon>
        <taxon>Actinomycetota</taxon>
        <taxon>Actinomycetes</taxon>
        <taxon>Pseudonocardiales</taxon>
        <taxon>Pseudonocardiaceae</taxon>
        <taxon>Amycolatopsis</taxon>
    </lineage>
</organism>
<dbReference type="Proteomes" id="UP000635387">
    <property type="component" value="Unassembled WGS sequence"/>
</dbReference>